<dbReference type="EMBL" id="SJPJ01000001">
    <property type="protein sequence ID" value="TWT78874.1"/>
    <property type="molecule type" value="Genomic_DNA"/>
</dbReference>
<dbReference type="Pfam" id="PF00583">
    <property type="entry name" value="Acetyltransf_1"/>
    <property type="match status" value="1"/>
</dbReference>
<dbReference type="GO" id="GO:0016747">
    <property type="term" value="F:acyltransferase activity, transferring groups other than amino-acyl groups"/>
    <property type="evidence" value="ECO:0007669"/>
    <property type="project" value="InterPro"/>
</dbReference>
<dbReference type="AlphaFoldDB" id="A0A5C5YV28"/>
<organism evidence="2 3">
    <name type="scientific">Novipirellula herctigrandis</name>
    <dbReference type="NCBI Taxonomy" id="2527986"/>
    <lineage>
        <taxon>Bacteria</taxon>
        <taxon>Pseudomonadati</taxon>
        <taxon>Planctomycetota</taxon>
        <taxon>Planctomycetia</taxon>
        <taxon>Pirellulales</taxon>
        <taxon>Pirellulaceae</taxon>
        <taxon>Novipirellula</taxon>
    </lineage>
</organism>
<gene>
    <name evidence="2" type="ORF">CA13_02710</name>
</gene>
<dbReference type="SUPFAM" id="SSF55729">
    <property type="entry name" value="Acyl-CoA N-acyltransferases (Nat)"/>
    <property type="match status" value="1"/>
</dbReference>
<dbReference type="RefSeq" id="WP_146394008.1">
    <property type="nucleotide sequence ID" value="NZ_SJPJ01000001.1"/>
</dbReference>
<name>A0A5C5YV28_9BACT</name>
<dbReference type="Proteomes" id="UP000315010">
    <property type="component" value="Unassembled WGS sequence"/>
</dbReference>
<accession>A0A5C5YV28</accession>
<evidence type="ECO:0000313" key="2">
    <source>
        <dbReference type="EMBL" id="TWT78874.1"/>
    </source>
</evidence>
<evidence type="ECO:0000313" key="3">
    <source>
        <dbReference type="Proteomes" id="UP000315010"/>
    </source>
</evidence>
<sequence length="171" mass="19456">MMKKSVVRDFNRYCAGELYSLYRDVYSTSEGMSGTLEDKYRDRVSFEEDITILQSLPGGIALAAGTAQKPDAYLTIRPRTQSRLRHTADLNMGVAQSARGKGFGEQLLRAGLKRATTSQELEIVYLMVRTDNEPAIRLYQKMEFETLTILSRDIKTTDAYYDGILMRKFVD</sequence>
<dbReference type="OrthoDB" id="5419426at2"/>
<keyword evidence="3" id="KW-1185">Reference proteome</keyword>
<comment type="caution">
    <text evidence="2">The sequence shown here is derived from an EMBL/GenBank/DDBJ whole genome shotgun (WGS) entry which is preliminary data.</text>
</comment>
<dbReference type="PROSITE" id="PS51186">
    <property type="entry name" value="GNAT"/>
    <property type="match status" value="1"/>
</dbReference>
<proteinExistence type="predicted"/>
<evidence type="ECO:0000259" key="1">
    <source>
        <dbReference type="PROSITE" id="PS51186"/>
    </source>
</evidence>
<feature type="domain" description="N-acetyltransferase" evidence="1">
    <location>
        <begin position="5"/>
        <end position="171"/>
    </location>
</feature>
<keyword evidence="2" id="KW-0808">Transferase</keyword>
<reference evidence="2 3" key="1">
    <citation type="submission" date="2019-02" db="EMBL/GenBank/DDBJ databases">
        <title>Deep-cultivation of Planctomycetes and their phenomic and genomic characterization uncovers novel biology.</title>
        <authorList>
            <person name="Wiegand S."/>
            <person name="Jogler M."/>
            <person name="Boedeker C."/>
            <person name="Pinto D."/>
            <person name="Vollmers J."/>
            <person name="Rivas-Marin E."/>
            <person name="Kohn T."/>
            <person name="Peeters S.H."/>
            <person name="Heuer A."/>
            <person name="Rast P."/>
            <person name="Oberbeckmann S."/>
            <person name="Bunk B."/>
            <person name="Jeske O."/>
            <person name="Meyerdierks A."/>
            <person name="Storesund J.E."/>
            <person name="Kallscheuer N."/>
            <person name="Luecker S."/>
            <person name="Lage O.M."/>
            <person name="Pohl T."/>
            <person name="Merkel B.J."/>
            <person name="Hornburger P."/>
            <person name="Mueller R.-W."/>
            <person name="Bruemmer F."/>
            <person name="Labrenz M."/>
            <person name="Spormann A.M."/>
            <person name="Op Den Camp H."/>
            <person name="Overmann J."/>
            <person name="Amann R."/>
            <person name="Jetten M.S.M."/>
            <person name="Mascher T."/>
            <person name="Medema M.H."/>
            <person name="Devos D.P."/>
            <person name="Kaster A.-K."/>
            <person name="Ovreas L."/>
            <person name="Rohde M."/>
            <person name="Galperin M.Y."/>
            <person name="Jogler C."/>
        </authorList>
    </citation>
    <scope>NUCLEOTIDE SEQUENCE [LARGE SCALE GENOMIC DNA]</scope>
    <source>
        <strain evidence="2 3">CA13</strain>
    </source>
</reference>
<dbReference type="InterPro" id="IPR016181">
    <property type="entry name" value="Acyl_CoA_acyltransferase"/>
</dbReference>
<dbReference type="InterPro" id="IPR000182">
    <property type="entry name" value="GNAT_dom"/>
</dbReference>
<protein>
    <submittedName>
        <fullName evidence="2">Ribosomal-protein-alanine N-acetyltransferase</fullName>
    </submittedName>
</protein>
<dbReference type="Gene3D" id="3.40.630.30">
    <property type="match status" value="1"/>
</dbReference>